<evidence type="ECO:0000256" key="1">
    <source>
        <dbReference type="ARBA" id="ARBA00022574"/>
    </source>
</evidence>
<dbReference type="Proteomes" id="UP001166674">
    <property type="component" value="Unassembled WGS sequence"/>
</dbReference>
<evidence type="ECO:0000256" key="2">
    <source>
        <dbReference type="ARBA" id="ARBA00022737"/>
    </source>
</evidence>
<sequence>MNLSNQSCCEAGAGQLLFANFNQGNPAVKETARTATWVACSSLRNTETVHIFKLETVKEKPPEEPTTWTGYFGKVLMVSTSYLLFQVTEMRAFAIIHLPFSGHKNICSLATIQKISLLVGASDCYLYMYNLDSQEGSECVLMQQHRLDGSMETISEIIDSACHDCPLITQMYGAAATKSAYMPWSPTRLGKGQDTNLEAYTDDLGVMGGACLKDETSALCLDRDSEHPTMILQTD</sequence>
<dbReference type="Pfam" id="PF21032">
    <property type="entry name" value="PROPPIN"/>
    <property type="match status" value="1"/>
</dbReference>
<dbReference type="InterPro" id="IPR048720">
    <property type="entry name" value="PROPPIN"/>
</dbReference>
<evidence type="ECO:0000313" key="4">
    <source>
        <dbReference type="Proteomes" id="UP001166674"/>
    </source>
</evidence>
<dbReference type="AlphaFoldDB" id="A0AA41MU00"/>
<proteinExistence type="predicted"/>
<protein>
    <submittedName>
        <fullName evidence="3">WD repeat domain phosphoinositide-interacting protein 2</fullName>
    </submittedName>
</protein>
<keyword evidence="2" id="KW-0677">Repeat</keyword>
<gene>
    <name evidence="3" type="ORF">SUZIE_144585</name>
</gene>
<keyword evidence="1" id="KW-0853">WD repeat</keyword>
<dbReference type="PANTHER" id="PTHR11227">
    <property type="entry name" value="WD-REPEAT PROTEIN INTERACTING WITH PHOSPHOINOSIDES WIPI -RELATED"/>
    <property type="match status" value="1"/>
</dbReference>
<accession>A0AA41MU00</accession>
<dbReference type="EMBL" id="JAATJV010304600">
    <property type="protein sequence ID" value="MBZ3877767.1"/>
    <property type="molecule type" value="Genomic_DNA"/>
</dbReference>
<organism evidence="3 4">
    <name type="scientific">Sciurus carolinensis</name>
    <name type="common">Eastern gray squirrel</name>
    <dbReference type="NCBI Taxonomy" id="30640"/>
    <lineage>
        <taxon>Eukaryota</taxon>
        <taxon>Metazoa</taxon>
        <taxon>Chordata</taxon>
        <taxon>Craniata</taxon>
        <taxon>Vertebrata</taxon>
        <taxon>Euteleostomi</taxon>
        <taxon>Mammalia</taxon>
        <taxon>Eutheria</taxon>
        <taxon>Euarchontoglires</taxon>
        <taxon>Glires</taxon>
        <taxon>Rodentia</taxon>
        <taxon>Sciuromorpha</taxon>
        <taxon>Sciuridae</taxon>
        <taxon>Sciurinae</taxon>
        <taxon>Sciurini</taxon>
        <taxon>Sciurus</taxon>
    </lineage>
</organism>
<reference evidence="3" key="1">
    <citation type="submission" date="2020-03" db="EMBL/GenBank/DDBJ databases">
        <title>Studies in the Genomics of Life Span.</title>
        <authorList>
            <person name="Glass D."/>
        </authorList>
    </citation>
    <scope>NUCLEOTIDE SEQUENCE</scope>
    <source>
        <strain evidence="3">SUZIE</strain>
        <tissue evidence="3">Muscle</tissue>
    </source>
</reference>
<comment type="caution">
    <text evidence="3">The sequence shown here is derived from an EMBL/GenBank/DDBJ whole genome shotgun (WGS) entry which is preliminary data.</text>
</comment>
<name>A0AA41MU00_SCICA</name>
<evidence type="ECO:0000313" key="3">
    <source>
        <dbReference type="EMBL" id="MBZ3877767.1"/>
    </source>
</evidence>
<keyword evidence="4" id="KW-1185">Reference proteome</keyword>